<evidence type="ECO:0000259" key="1">
    <source>
        <dbReference type="SMART" id="SM01043"/>
    </source>
</evidence>
<dbReference type="RefSeq" id="WP_302909718.1">
    <property type="nucleotide sequence ID" value="NZ_JAUMIS010000002.1"/>
</dbReference>
<dbReference type="InterPro" id="IPR051677">
    <property type="entry name" value="AfsR-DnrI-RedD_regulator"/>
</dbReference>
<evidence type="ECO:0000313" key="3">
    <source>
        <dbReference type="Proteomes" id="UP001168640"/>
    </source>
</evidence>
<dbReference type="SUPFAM" id="SSF48452">
    <property type="entry name" value="TPR-like"/>
    <property type="match status" value="1"/>
</dbReference>
<dbReference type="PRINTS" id="PR00111">
    <property type="entry name" value="ABHYDROLASE"/>
</dbReference>
<sequence>MGQKNSIWQLNVLGAPSLQQGSEVVRLKRKKSLALLCYLTLSNRMCSRDTLACLFWPDQDDQNSRMNLRSVVSDLNRVLGHNWAQLNGDSLGIHEQFPLITDLSAMEMALAEPVLPDLDKKTLDHWQAQFMEGFYLAGCDTFDEWLYIQRESTSRTFHALLERMIRRAESHQQSEHLQRLCERMFAVDPLYEHAYAALIRQAWLEDKAEHALSLYQRLADVLDEELGIQPGKELRSLAQSIRNGEPAPARQTFEVSEHDVQMSDVAYARNQSVHIAYKSISSGKPALVVVWGFVSHLDQLTDLPSLESLFLALSEDFTVILFDKRGMGLSDRVAEPASLEDMADDIIHVLDHAGVATATLFGFSEGGPTAITCAHRHPDRISRLILYGTSPKWVKSEDYPYAIPDEAYDRWIEFLENNWGKANNLEHFAPTVGADEQMVRWWSKCIRMSASPGSVRSVLEADRHIDVRDLLPEIKQPTLIIQKNKDRMMRIENGRYLARHLEQAIYMEIEGRDHWFWADNRQAVIEAVKEFGRRYPES</sequence>
<accession>A0ABT8W116</accession>
<dbReference type="SMART" id="SM01043">
    <property type="entry name" value="BTAD"/>
    <property type="match status" value="1"/>
</dbReference>
<dbReference type="SUPFAM" id="SSF53474">
    <property type="entry name" value="alpha/beta-Hydrolases"/>
    <property type="match status" value="1"/>
</dbReference>
<dbReference type="InterPro" id="IPR005158">
    <property type="entry name" value="BTAD"/>
</dbReference>
<dbReference type="Pfam" id="PF03704">
    <property type="entry name" value="BTAD"/>
    <property type="match status" value="1"/>
</dbReference>
<protein>
    <submittedName>
        <fullName evidence="2">Alpha/beta fold hydrolase</fullName>
    </submittedName>
</protein>
<gene>
    <name evidence="2" type="ORF">QVZ43_09275</name>
</gene>
<dbReference type="GO" id="GO:0016787">
    <property type="term" value="F:hydrolase activity"/>
    <property type="evidence" value="ECO:0007669"/>
    <property type="project" value="UniProtKB-KW"/>
</dbReference>
<keyword evidence="3" id="KW-1185">Reference proteome</keyword>
<dbReference type="InterPro" id="IPR016032">
    <property type="entry name" value="Sig_transdc_resp-reg_C-effctor"/>
</dbReference>
<dbReference type="InterPro" id="IPR036388">
    <property type="entry name" value="WH-like_DNA-bd_sf"/>
</dbReference>
<name>A0ABT8W116_9GAMM</name>
<dbReference type="InterPro" id="IPR011990">
    <property type="entry name" value="TPR-like_helical_dom_sf"/>
</dbReference>
<proteinExistence type="predicted"/>
<comment type="caution">
    <text evidence="2">The sequence shown here is derived from an EMBL/GenBank/DDBJ whole genome shotgun (WGS) entry which is preliminary data.</text>
</comment>
<dbReference type="Gene3D" id="1.25.40.10">
    <property type="entry name" value="Tetratricopeptide repeat domain"/>
    <property type="match status" value="1"/>
</dbReference>
<feature type="domain" description="Bacterial transcriptional activator" evidence="1">
    <location>
        <begin position="101"/>
        <end position="242"/>
    </location>
</feature>
<dbReference type="Gene3D" id="1.10.10.10">
    <property type="entry name" value="Winged helix-like DNA-binding domain superfamily/Winged helix DNA-binding domain"/>
    <property type="match status" value="1"/>
</dbReference>
<dbReference type="Pfam" id="PF00561">
    <property type="entry name" value="Abhydrolase_1"/>
    <property type="match status" value="1"/>
</dbReference>
<evidence type="ECO:0000313" key="2">
    <source>
        <dbReference type="EMBL" id="MDO3721915.1"/>
    </source>
</evidence>
<dbReference type="SUPFAM" id="SSF46894">
    <property type="entry name" value="C-terminal effector domain of the bipartite response regulators"/>
    <property type="match status" value="1"/>
</dbReference>
<dbReference type="PANTHER" id="PTHR35807">
    <property type="entry name" value="TRANSCRIPTIONAL REGULATOR REDD-RELATED"/>
    <property type="match status" value="1"/>
</dbReference>
<dbReference type="EMBL" id="JAUMIS010000002">
    <property type="protein sequence ID" value="MDO3721915.1"/>
    <property type="molecule type" value="Genomic_DNA"/>
</dbReference>
<dbReference type="InterPro" id="IPR029058">
    <property type="entry name" value="AB_hydrolase_fold"/>
</dbReference>
<organism evidence="2 3">
    <name type="scientific">Marinobacter suaedae</name>
    <dbReference type="NCBI Taxonomy" id="3057675"/>
    <lineage>
        <taxon>Bacteria</taxon>
        <taxon>Pseudomonadati</taxon>
        <taxon>Pseudomonadota</taxon>
        <taxon>Gammaproteobacteria</taxon>
        <taxon>Pseudomonadales</taxon>
        <taxon>Marinobacteraceae</taxon>
        <taxon>Marinobacter</taxon>
    </lineage>
</organism>
<keyword evidence="2" id="KW-0378">Hydrolase</keyword>
<dbReference type="InterPro" id="IPR000073">
    <property type="entry name" value="AB_hydrolase_1"/>
</dbReference>
<dbReference type="Proteomes" id="UP001168640">
    <property type="component" value="Unassembled WGS sequence"/>
</dbReference>
<dbReference type="Gene3D" id="3.40.50.1820">
    <property type="entry name" value="alpha/beta hydrolase"/>
    <property type="match status" value="1"/>
</dbReference>
<reference evidence="2" key="1">
    <citation type="submission" date="2023-07" db="EMBL/GenBank/DDBJ databases">
        <title>Marinobacter sp. chi1 genome sequencing and assembly.</title>
        <authorList>
            <person name="Park S."/>
        </authorList>
    </citation>
    <scope>NUCLEOTIDE SEQUENCE</scope>
    <source>
        <strain evidence="2">Chi1</strain>
    </source>
</reference>